<dbReference type="EMBL" id="JAGGJQ010000008">
    <property type="protein sequence ID" value="MBP1840749.1"/>
    <property type="molecule type" value="Genomic_DNA"/>
</dbReference>
<dbReference type="RefSeq" id="WP_057784184.1">
    <property type="nucleotide sequence ID" value="NZ_JAGGJQ010000008.1"/>
</dbReference>
<proteinExistence type="predicted"/>
<sequence length="85" mass="9987">MTKSDRGIINLNGNEETISNVDFTSVLNISYLENVILEKKKIVFRKCIFRQGIVFMIDLTQTKISELDIMFEDCIIEKNKREKRN</sequence>
<accession>A0A9X0YNP5</accession>
<evidence type="ECO:0000313" key="3">
    <source>
        <dbReference type="Proteomes" id="UP001138672"/>
    </source>
</evidence>
<evidence type="ECO:0000313" key="1">
    <source>
        <dbReference type="EMBL" id="MBP1840749.1"/>
    </source>
</evidence>
<organism evidence="1 3">
    <name type="scientific">Formosa algae</name>
    <dbReference type="NCBI Taxonomy" id="225843"/>
    <lineage>
        <taxon>Bacteria</taxon>
        <taxon>Pseudomonadati</taxon>
        <taxon>Bacteroidota</taxon>
        <taxon>Flavobacteriia</taxon>
        <taxon>Flavobacteriales</taxon>
        <taxon>Flavobacteriaceae</taxon>
        <taxon>Formosa</taxon>
    </lineage>
</organism>
<reference evidence="1" key="1">
    <citation type="submission" date="2021-03" db="EMBL/GenBank/DDBJ databases">
        <title>Genomic Encyclopedia of Type Strains, Phase IV (KMG-IV): sequencing the most valuable type-strain genomes for metagenomic binning, comparative biology and taxonomic classification.</title>
        <authorList>
            <person name="Goeker M."/>
        </authorList>
    </citation>
    <scope>NUCLEOTIDE SEQUENCE</scope>
    <source>
        <strain evidence="1">DSM 15523</strain>
        <strain evidence="2 4">DSM 16476</strain>
    </source>
</reference>
<dbReference type="AlphaFoldDB" id="A0A9X0YNP5"/>
<gene>
    <name evidence="1" type="ORF">J2Z56_002680</name>
    <name evidence="2" type="ORF">J2Z57_002807</name>
</gene>
<dbReference type="Proteomes" id="UP001138672">
    <property type="component" value="Unassembled WGS sequence"/>
</dbReference>
<dbReference type="EMBL" id="JAUSUU010000008">
    <property type="protein sequence ID" value="MDQ0336354.1"/>
    <property type="molecule type" value="Genomic_DNA"/>
</dbReference>
<name>A0A9X0YNP5_9FLAO</name>
<evidence type="ECO:0000313" key="2">
    <source>
        <dbReference type="EMBL" id="MDQ0336354.1"/>
    </source>
</evidence>
<protein>
    <submittedName>
        <fullName evidence="1">Uncharacterized protein</fullName>
    </submittedName>
</protein>
<evidence type="ECO:0000313" key="4">
    <source>
        <dbReference type="Proteomes" id="UP001231587"/>
    </source>
</evidence>
<dbReference type="Proteomes" id="UP001231587">
    <property type="component" value="Unassembled WGS sequence"/>
</dbReference>
<comment type="caution">
    <text evidence="1">The sequence shown here is derived from an EMBL/GenBank/DDBJ whole genome shotgun (WGS) entry which is preliminary data.</text>
</comment>
<keyword evidence="4" id="KW-1185">Reference proteome</keyword>